<evidence type="ECO:0000313" key="2">
    <source>
        <dbReference type="Proteomes" id="UP000607653"/>
    </source>
</evidence>
<dbReference type="Proteomes" id="UP000607653">
    <property type="component" value="Unassembled WGS sequence"/>
</dbReference>
<keyword evidence="2" id="KW-1185">Reference proteome</keyword>
<evidence type="ECO:0000313" key="1">
    <source>
        <dbReference type="EMBL" id="DAD40499.1"/>
    </source>
</evidence>
<organism evidence="1 2">
    <name type="scientific">Nelumbo nucifera</name>
    <name type="common">Sacred lotus</name>
    <dbReference type="NCBI Taxonomy" id="4432"/>
    <lineage>
        <taxon>Eukaryota</taxon>
        <taxon>Viridiplantae</taxon>
        <taxon>Streptophyta</taxon>
        <taxon>Embryophyta</taxon>
        <taxon>Tracheophyta</taxon>
        <taxon>Spermatophyta</taxon>
        <taxon>Magnoliopsida</taxon>
        <taxon>Proteales</taxon>
        <taxon>Nelumbonaceae</taxon>
        <taxon>Nelumbo</taxon>
    </lineage>
</organism>
<accession>A0A822ZAM7</accession>
<reference evidence="1 2" key="1">
    <citation type="journal article" date="2020" name="Mol. Biol. Evol.">
        <title>Distinct Expression and Methylation Patterns for Genes with Different Fates following a Single Whole-Genome Duplication in Flowering Plants.</title>
        <authorList>
            <person name="Shi T."/>
            <person name="Rahmani R.S."/>
            <person name="Gugger P.F."/>
            <person name="Wang M."/>
            <person name="Li H."/>
            <person name="Zhang Y."/>
            <person name="Li Z."/>
            <person name="Wang Q."/>
            <person name="Van de Peer Y."/>
            <person name="Marchal K."/>
            <person name="Chen J."/>
        </authorList>
    </citation>
    <scope>NUCLEOTIDE SEQUENCE [LARGE SCALE GENOMIC DNA]</scope>
    <source>
        <tissue evidence="1">Leaf</tissue>
    </source>
</reference>
<dbReference type="EMBL" id="DUZY01000005">
    <property type="protein sequence ID" value="DAD40499.1"/>
    <property type="molecule type" value="Genomic_DNA"/>
</dbReference>
<sequence length="72" mass="8301">MNGRGIQIPPRSTCVCNERRNQKLLLDLDTGQTALEEIRSTSEKKITNELELRKAVFPRPWLHGTKITNLRN</sequence>
<gene>
    <name evidence="1" type="ORF">HUJ06_014823</name>
</gene>
<comment type="caution">
    <text evidence="1">The sequence shown here is derived from an EMBL/GenBank/DDBJ whole genome shotgun (WGS) entry which is preliminary data.</text>
</comment>
<protein>
    <submittedName>
        <fullName evidence="1">Uncharacterized protein</fullName>
    </submittedName>
</protein>
<proteinExistence type="predicted"/>
<name>A0A822ZAM7_NELNU</name>
<dbReference type="AlphaFoldDB" id="A0A822ZAM7"/>